<protein>
    <submittedName>
        <fullName evidence="2">Uncharacterized protein</fullName>
    </submittedName>
</protein>
<evidence type="ECO:0000313" key="2">
    <source>
        <dbReference type="EnsemblPlants" id="OGLUM06G09220.1"/>
    </source>
</evidence>
<proteinExistence type="predicted"/>
<reference evidence="2" key="2">
    <citation type="submission" date="2018-05" db="EMBL/GenBank/DDBJ databases">
        <title>OgluRS3 (Oryza glumaepatula Reference Sequence Version 3).</title>
        <authorList>
            <person name="Zhang J."/>
            <person name="Kudrna D."/>
            <person name="Lee S."/>
            <person name="Talag J."/>
            <person name="Welchert J."/>
            <person name="Wing R.A."/>
        </authorList>
    </citation>
    <scope>NUCLEOTIDE SEQUENCE [LARGE SCALE GENOMIC DNA]</scope>
</reference>
<dbReference type="HOGENOM" id="CLU_1296117_0_0_1"/>
<name>A0A0E0A799_9ORYZ</name>
<feature type="region of interest" description="Disordered" evidence="1">
    <location>
        <begin position="175"/>
        <end position="201"/>
    </location>
</feature>
<dbReference type="Proteomes" id="UP000026961">
    <property type="component" value="Chromosome 6"/>
</dbReference>
<feature type="compositionally biased region" description="Basic and acidic residues" evidence="1">
    <location>
        <begin position="98"/>
        <end position="108"/>
    </location>
</feature>
<evidence type="ECO:0000313" key="3">
    <source>
        <dbReference type="Proteomes" id="UP000026961"/>
    </source>
</evidence>
<accession>A0A0E0A799</accession>
<organism evidence="2">
    <name type="scientific">Oryza glumipatula</name>
    <dbReference type="NCBI Taxonomy" id="40148"/>
    <lineage>
        <taxon>Eukaryota</taxon>
        <taxon>Viridiplantae</taxon>
        <taxon>Streptophyta</taxon>
        <taxon>Embryophyta</taxon>
        <taxon>Tracheophyta</taxon>
        <taxon>Spermatophyta</taxon>
        <taxon>Magnoliopsida</taxon>
        <taxon>Liliopsida</taxon>
        <taxon>Poales</taxon>
        <taxon>Poaceae</taxon>
        <taxon>BOP clade</taxon>
        <taxon>Oryzoideae</taxon>
        <taxon>Oryzeae</taxon>
        <taxon>Oryzinae</taxon>
        <taxon>Oryza</taxon>
    </lineage>
</organism>
<feature type="region of interest" description="Disordered" evidence="1">
    <location>
        <begin position="83"/>
        <end position="132"/>
    </location>
</feature>
<dbReference type="AlphaFoldDB" id="A0A0E0A799"/>
<reference evidence="2" key="1">
    <citation type="submission" date="2015-04" db="UniProtKB">
        <authorList>
            <consortium name="EnsemblPlants"/>
        </authorList>
    </citation>
    <scope>IDENTIFICATION</scope>
</reference>
<dbReference type="EnsemblPlants" id="OGLUM06G09220.1">
    <property type="protein sequence ID" value="OGLUM06G09220.1"/>
    <property type="gene ID" value="OGLUM06G09220"/>
</dbReference>
<dbReference type="Gramene" id="OGLUM06G09220.1">
    <property type="protein sequence ID" value="OGLUM06G09220.1"/>
    <property type="gene ID" value="OGLUM06G09220"/>
</dbReference>
<sequence>MIFFSCPYLIYCSKLERSHSSTVSRLLQNCKGLFGWAGNGWDQGPISMDHPGEETISAHVKLYVRLSPSVNFSPAHHGVSLCCPPGKKSPTLQRSGKIPREERRRNEDPDATAGAARSGGAQLSPPAATFSPGPAVWSCSGADADADRVFSSGSDLGGLGLGLGGFGFGGALSLSGSGGGAGTREGSWTPERRGEGGGEGSWFLARSISVCEI</sequence>
<keyword evidence="3" id="KW-1185">Reference proteome</keyword>
<evidence type="ECO:0000256" key="1">
    <source>
        <dbReference type="SAM" id="MobiDB-lite"/>
    </source>
</evidence>